<comment type="caution">
    <text evidence="3">The sequence shown here is derived from an EMBL/GenBank/DDBJ whole genome shotgun (WGS) entry which is preliminary data.</text>
</comment>
<feature type="region of interest" description="Disordered" evidence="2">
    <location>
        <begin position="690"/>
        <end position="738"/>
    </location>
</feature>
<feature type="compositionally biased region" description="Basic and acidic residues" evidence="2">
    <location>
        <begin position="495"/>
        <end position="505"/>
    </location>
</feature>
<reference evidence="3 4" key="1">
    <citation type="submission" date="2024-09" db="EMBL/GenBank/DDBJ databases">
        <title>Chromosome-scale assembly of Riccia fluitans.</title>
        <authorList>
            <person name="Paukszto L."/>
            <person name="Sawicki J."/>
            <person name="Karawczyk K."/>
            <person name="Piernik-Szablinska J."/>
            <person name="Szczecinska M."/>
            <person name="Mazdziarz M."/>
        </authorList>
    </citation>
    <scope>NUCLEOTIDE SEQUENCE [LARGE SCALE GENOMIC DNA]</scope>
    <source>
        <strain evidence="3">Rf_01</strain>
        <tissue evidence="3">Aerial parts of the thallus</tissue>
    </source>
</reference>
<evidence type="ECO:0000256" key="1">
    <source>
        <dbReference type="SAM" id="Coils"/>
    </source>
</evidence>
<feature type="region of interest" description="Disordered" evidence="2">
    <location>
        <begin position="542"/>
        <end position="601"/>
    </location>
</feature>
<evidence type="ECO:0000313" key="3">
    <source>
        <dbReference type="EMBL" id="KAL2607463.1"/>
    </source>
</evidence>
<dbReference type="Proteomes" id="UP001605036">
    <property type="component" value="Unassembled WGS sequence"/>
</dbReference>
<dbReference type="AlphaFoldDB" id="A0ABD1XET9"/>
<feature type="coiled-coil region" evidence="1">
    <location>
        <begin position="112"/>
        <end position="139"/>
    </location>
</feature>
<feature type="region of interest" description="Disordered" evidence="2">
    <location>
        <begin position="368"/>
        <end position="407"/>
    </location>
</feature>
<feature type="compositionally biased region" description="Basic and acidic residues" evidence="2">
    <location>
        <begin position="546"/>
        <end position="555"/>
    </location>
</feature>
<feature type="region of interest" description="Disordered" evidence="2">
    <location>
        <begin position="788"/>
        <end position="808"/>
    </location>
</feature>
<evidence type="ECO:0000313" key="4">
    <source>
        <dbReference type="Proteomes" id="UP001605036"/>
    </source>
</evidence>
<accession>A0ABD1XET9</accession>
<keyword evidence="4" id="KW-1185">Reference proteome</keyword>
<name>A0ABD1XET9_9MARC</name>
<protein>
    <submittedName>
        <fullName evidence="3">Uncharacterized protein</fullName>
    </submittedName>
</protein>
<feature type="region of interest" description="Disordered" evidence="2">
    <location>
        <begin position="300"/>
        <end position="338"/>
    </location>
</feature>
<feature type="compositionally biased region" description="Basic and acidic residues" evidence="2">
    <location>
        <begin position="690"/>
        <end position="700"/>
    </location>
</feature>
<feature type="region of interest" description="Disordered" evidence="2">
    <location>
        <begin position="824"/>
        <end position="847"/>
    </location>
</feature>
<dbReference type="PANTHER" id="PTHR47747:SF2">
    <property type="entry name" value="RIBONUCLEASE P PROTEIN SUBUNIT P38-LIKE PROTEIN"/>
    <property type="match status" value="1"/>
</dbReference>
<dbReference type="PANTHER" id="PTHR47747">
    <property type="entry name" value="RIBONUCLEASE P PROTEIN SUBUNIT P38-LIKE PROTEIN"/>
    <property type="match status" value="1"/>
</dbReference>
<feature type="compositionally biased region" description="Basic and acidic residues" evidence="2">
    <location>
        <begin position="717"/>
        <end position="735"/>
    </location>
</feature>
<dbReference type="EMBL" id="JBHFFA010000008">
    <property type="protein sequence ID" value="KAL2607463.1"/>
    <property type="molecule type" value="Genomic_DNA"/>
</dbReference>
<feature type="region of interest" description="Disordered" evidence="2">
    <location>
        <begin position="746"/>
        <end position="765"/>
    </location>
</feature>
<feature type="compositionally biased region" description="Basic and acidic residues" evidence="2">
    <location>
        <begin position="829"/>
        <end position="838"/>
    </location>
</feature>
<feature type="compositionally biased region" description="Polar residues" evidence="2">
    <location>
        <begin position="369"/>
        <end position="385"/>
    </location>
</feature>
<feature type="compositionally biased region" description="Polar residues" evidence="2">
    <location>
        <begin position="320"/>
        <end position="331"/>
    </location>
</feature>
<feature type="compositionally biased region" description="Basic and acidic residues" evidence="2">
    <location>
        <begin position="300"/>
        <end position="317"/>
    </location>
</feature>
<evidence type="ECO:0000256" key="2">
    <source>
        <dbReference type="SAM" id="MobiDB-lite"/>
    </source>
</evidence>
<sequence length="847" mass="93218">MGDSYRQAGGRRGAEMAVTVSKQADFGVNKNEGESWYDMHNELSPVRKHLIHTYLQIQDEEALPLLGEYFGVALSFMAMGALVRASNATKKRRKSMSDEERLDLRACSRFQRMALESMLREAMERLRGLAQNTYQLEERVRDLVEAEMEKDNEKIVFLSRVAEAEKAAHELKALRKAEGRANERVMSIVAAKEQDWLKEKRNLQKEIERLKENLNTVCREVKFQSRRCRNPTCEHCKGIERVVRNVRGRVSLRELNSREVSAYVPPRRELIRVEQPSEVEEVEEERVLVKALEQKKKRIERPGHLQVQDKVERHEKPGSWTGSRGSVNPSGGSAGGAGQFMTKELMAKQQQDMESELANILKRVGMLKQRSNSSNLTSTGQQNASSERKNDATSANPTSPSGSKDSAVSMDFLSNLAVSESRQSPAVTELEVPDSLASGTDLELADDLTTGLLTFEQEALLSAEEDSDLLELEKAFQLEVGLGSAGRTNSSSNTARDDKQRDVKSLLETNTNTAEEADGEAEFAQFESHLASDGEVANLETFNGEVDYKSTESNEAKTNATEVPGPSSNIASVDASTQARDVSEPEAEVPPSPISETTLQPSEATVVVANLKGLGESETCERSAISFDAVTDSEDWAESAVVEDDCNEPVIEESVSSEREDKPLAEEVKVVDGGNVPEPEEVLEIVEVDRNNELPERQDTPGEDVQNVEASSTEAELNGRAEDTASTVEERHQDAEIPVFERVCSEDIGGDLPEPDEKRVCGSGESEVDIVEDTHTFEITSLKRGADDLVSSGDEVSPVVSETTVDSVELDPNPLEKVEAVEDTAFSTEEEKSSKVAEEVGSAVTAE</sequence>
<feature type="compositionally biased region" description="Polar residues" evidence="2">
    <location>
        <begin position="556"/>
        <end position="580"/>
    </location>
</feature>
<proteinExistence type="predicted"/>
<feature type="coiled-coil region" evidence="1">
    <location>
        <begin position="193"/>
        <end position="227"/>
    </location>
</feature>
<feature type="region of interest" description="Disordered" evidence="2">
    <location>
        <begin position="482"/>
        <end position="521"/>
    </location>
</feature>
<gene>
    <name evidence="3" type="ORF">R1flu_026036</name>
</gene>
<keyword evidence="1" id="KW-0175">Coiled coil</keyword>
<organism evidence="3 4">
    <name type="scientific">Riccia fluitans</name>
    <dbReference type="NCBI Taxonomy" id="41844"/>
    <lineage>
        <taxon>Eukaryota</taxon>
        <taxon>Viridiplantae</taxon>
        <taxon>Streptophyta</taxon>
        <taxon>Embryophyta</taxon>
        <taxon>Marchantiophyta</taxon>
        <taxon>Marchantiopsida</taxon>
        <taxon>Marchantiidae</taxon>
        <taxon>Marchantiales</taxon>
        <taxon>Ricciaceae</taxon>
        <taxon>Riccia</taxon>
    </lineage>
</organism>
<feature type="compositionally biased region" description="Polar residues" evidence="2">
    <location>
        <begin position="392"/>
        <end position="406"/>
    </location>
</feature>